<name>A0ABQ4ZHN0_9ASTR</name>
<keyword evidence="2" id="KW-1185">Reference proteome</keyword>
<dbReference type="Proteomes" id="UP001151760">
    <property type="component" value="Unassembled WGS sequence"/>
</dbReference>
<comment type="caution">
    <text evidence="1">The sequence shown here is derived from an EMBL/GenBank/DDBJ whole genome shotgun (WGS) entry which is preliminary data.</text>
</comment>
<gene>
    <name evidence="1" type="ORF">Tco_0772355</name>
</gene>
<sequence length="65" mass="7152">LVENSGSGWRRMKTSAAIGTIAVERGDVRWLYKVKPDCALYGIAQSGSCLDEVFEFRLSILDSKG</sequence>
<reference evidence="1" key="2">
    <citation type="submission" date="2022-01" db="EMBL/GenBank/DDBJ databases">
        <authorList>
            <person name="Yamashiro T."/>
            <person name="Shiraishi A."/>
            <person name="Satake H."/>
            <person name="Nakayama K."/>
        </authorList>
    </citation>
    <scope>NUCLEOTIDE SEQUENCE</scope>
</reference>
<organism evidence="1 2">
    <name type="scientific">Tanacetum coccineum</name>
    <dbReference type="NCBI Taxonomy" id="301880"/>
    <lineage>
        <taxon>Eukaryota</taxon>
        <taxon>Viridiplantae</taxon>
        <taxon>Streptophyta</taxon>
        <taxon>Embryophyta</taxon>
        <taxon>Tracheophyta</taxon>
        <taxon>Spermatophyta</taxon>
        <taxon>Magnoliopsida</taxon>
        <taxon>eudicotyledons</taxon>
        <taxon>Gunneridae</taxon>
        <taxon>Pentapetalae</taxon>
        <taxon>asterids</taxon>
        <taxon>campanulids</taxon>
        <taxon>Asterales</taxon>
        <taxon>Asteraceae</taxon>
        <taxon>Asteroideae</taxon>
        <taxon>Anthemideae</taxon>
        <taxon>Anthemidinae</taxon>
        <taxon>Tanacetum</taxon>
    </lineage>
</organism>
<proteinExistence type="predicted"/>
<protein>
    <submittedName>
        <fullName evidence="1">Uncharacterized protein</fullName>
    </submittedName>
</protein>
<accession>A0ABQ4ZHN0</accession>
<evidence type="ECO:0000313" key="1">
    <source>
        <dbReference type="EMBL" id="GJS89719.1"/>
    </source>
</evidence>
<reference evidence="1" key="1">
    <citation type="journal article" date="2022" name="Int. J. Mol. Sci.">
        <title>Draft Genome of Tanacetum Coccineum: Genomic Comparison of Closely Related Tanacetum-Family Plants.</title>
        <authorList>
            <person name="Yamashiro T."/>
            <person name="Shiraishi A."/>
            <person name="Nakayama K."/>
            <person name="Satake H."/>
        </authorList>
    </citation>
    <scope>NUCLEOTIDE SEQUENCE</scope>
</reference>
<evidence type="ECO:0000313" key="2">
    <source>
        <dbReference type="Proteomes" id="UP001151760"/>
    </source>
</evidence>
<dbReference type="EMBL" id="BQNB010011372">
    <property type="protein sequence ID" value="GJS89719.1"/>
    <property type="molecule type" value="Genomic_DNA"/>
</dbReference>
<feature type="non-terminal residue" evidence="1">
    <location>
        <position position="1"/>
    </location>
</feature>